<keyword evidence="3" id="KW-1185">Reference proteome</keyword>
<gene>
    <name evidence="2" type="ORF">MRATA1EN1_LOCUS2465</name>
</gene>
<name>A0ABN8XVU1_RANTA</name>
<reference evidence="2" key="1">
    <citation type="submission" date="2023-04" db="EMBL/GenBank/DDBJ databases">
        <authorList>
            <consortium name="ELIXIR-Norway"/>
        </authorList>
    </citation>
    <scope>NUCLEOTIDE SEQUENCE [LARGE SCALE GENOMIC DNA]</scope>
</reference>
<protein>
    <submittedName>
        <fullName evidence="2">Uncharacterized protein</fullName>
    </submittedName>
</protein>
<dbReference type="EMBL" id="OX459946">
    <property type="protein sequence ID" value="CAI9153503.1"/>
    <property type="molecule type" value="Genomic_DNA"/>
</dbReference>
<evidence type="ECO:0000313" key="3">
    <source>
        <dbReference type="Proteomes" id="UP001176941"/>
    </source>
</evidence>
<evidence type="ECO:0000313" key="2">
    <source>
        <dbReference type="EMBL" id="CAI9153503.1"/>
    </source>
</evidence>
<proteinExistence type="predicted"/>
<feature type="region of interest" description="Disordered" evidence="1">
    <location>
        <begin position="21"/>
        <end position="52"/>
    </location>
</feature>
<dbReference type="Proteomes" id="UP001176941">
    <property type="component" value="Chromosome 10"/>
</dbReference>
<feature type="region of interest" description="Disordered" evidence="1">
    <location>
        <begin position="82"/>
        <end position="131"/>
    </location>
</feature>
<feature type="compositionally biased region" description="Low complexity" evidence="1">
    <location>
        <begin position="89"/>
        <end position="113"/>
    </location>
</feature>
<evidence type="ECO:0000256" key="1">
    <source>
        <dbReference type="SAM" id="MobiDB-lite"/>
    </source>
</evidence>
<sequence length="148" mass="15596">MGCLLMGWDRFSGLLRGDHTSSAGTGEILKADGWGGRSTHDREAWSGKAGPRLRCATRNERLSLWGSESPGLQAEARQLRGLGTVGPEARAAAPSAGRAGQAASQRSSAGGTRDPSRCLRPGSIPSEDLADWSPIGFREAHLYLAPVD</sequence>
<accession>A0ABN8XVU1</accession>
<organism evidence="2 3">
    <name type="scientific">Rangifer tarandus platyrhynchus</name>
    <name type="common">Svalbard reindeer</name>
    <dbReference type="NCBI Taxonomy" id="3082113"/>
    <lineage>
        <taxon>Eukaryota</taxon>
        <taxon>Metazoa</taxon>
        <taxon>Chordata</taxon>
        <taxon>Craniata</taxon>
        <taxon>Vertebrata</taxon>
        <taxon>Euteleostomi</taxon>
        <taxon>Mammalia</taxon>
        <taxon>Eutheria</taxon>
        <taxon>Laurasiatheria</taxon>
        <taxon>Artiodactyla</taxon>
        <taxon>Ruminantia</taxon>
        <taxon>Pecora</taxon>
        <taxon>Cervidae</taxon>
        <taxon>Odocoileinae</taxon>
        <taxon>Rangifer</taxon>
    </lineage>
</organism>